<dbReference type="KEGG" id="gti:FXF46_14355"/>
<reference evidence="1 2" key="1">
    <citation type="submission" date="2019-08" db="EMBL/GenBank/DDBJ databases">
        <title>Gluconobacter frateurii HD924 genome.</title>
        <authorList>
            <person name="Liu Y."/>
            <person name="Zhang P."/>
        </authorList>
    </citation>
    <scope>NUCLEOTIDE SEQUENCE [LARGE SCALE GENOMIC DNA]</scope>
    <source>
        <strain evidence="1 2">HD924</strain>
    </source>
</reference>
<accession>A0AAP9ETY1</accession>
<proteinExistence type="predicted"/>
<dbReference type="Proteomes" id="UP000323560">
    <property type="component" value="Chromosome"/>
</dbReference>
<dbReference type="EMBL" id="CP043043">
    <property type="protein sequence ID" value="QEH97300.1"/>
    <property type="molecule type" value="Genomic_DNA"/>
</dbReference>
<dbReference type="AlphaFoldDB" id="A0AAP9ETY1"/>
<name>A0AAP9ETY1_GLUTH</name>
<dbReference type="RefSeq" id="WP_148620957.1">
    <property type="nucleotide sequence ID" value="NZ_CP043043.1"/>
</dbReference>
<gene>
    <name evidence="1" type="ORF">FXF46_14355</name>
</gene>
<organism evidence="1 2">
    <name type="scientific">Gluconobacter thailandicus</name>
    <dbReference type="NCBI Taxonomy" id="257438"/>
    <lineage>
        <taxon>Bacteria</taxon>
        <taxon>Pseudomonadati</taxon>
        <taxon>Pseudomonadota</taxon>
        <taxon>Alphaproteobacteria</taxon>
        <taxon>Acetobacterales</taxon>
        <taxon>Acetobacteraceae</taxon>
        <taxon>Gluconobacter</taxon>
    </lineage>
</organism>
<sequence length="106" mass="11411">MSSPIQTGSVVWWRNGRYLVASATDRSVAICPIEMDPCPRHRADVAPDWFEALNLRIDSGSVIRCVPFGVPASSVVLAGGLALDALMARVQLGISKEVQARAFEDA</sequence>
<evidence type="ECO:0000313" key="2">
    <source>
        <dbReference type="Proteomes" id="UP000323560"/>
    </source>
</evidence>
<protein>
    <submittedName>
        <fullName evidence="1">Uncharacterized protein</fullName>
    </submittedName>
</protein>
<evidence type="ECO:0000313" key="1">
    <source>
        <dbReference type="EMBL" id="QEH97300.1"/>
    </source>
</evidence>